<gene>
    <name evidence="6" type="ORF">OUZ56_004892</name>
</gene>
<dbReference type="Gene3D" id="1.20.1070.10">
    <property type="entry name" value="Rhodopsin 7-helix transmembrane proteins"/>
    <property type="match status" value="1"/>
</dbReference>
<feature type="region of interest" description="Disordered" evidence="5">
    <location>
        <begin position="81"/>
        <end position="146"/>
    </location>
</feature>
<evidence type="ECO:0000256" key="1">
    <source>
        <dbReference type="ARBA" id="ARBA00004141"/>
    </source>
</evidence>
<evidence type="ECO:0000256" key="4">
    <source>
        <dbReference type="ARBA" id="ARBA00023224"/>
    </source>
</evidence>
<feature type="compositionally biased region" description="Polar residues" evidence="5">
    <location>
        <begin position="110"/>
        <end position="132"/>
    </location>
</feature>
<evidence type="ECO:0000313" key="6">
    <source>
        <dbReference type="EMBL" id="KAK4003110.1"/>
    </source>
</evidence>
<comment type="caution">
    <text evidence="6">The sequence shown here is derived from an EMBL/GenBank/DDBJ whole genome shotgun (WGS) entry which is preliminary data.</text>
</comment>
<dbReference type="Proteomes" id="UP001234178">
    <property type="component" value="Unassembled WGS sequence"/>
</dbReference>
<reference evidence="6 7" key="1">
    <citation type="journal article" date="2023" name="Nucleic Acids Res.">
        <title>The hologenome of Daphnia magna reveals possible DNA methylation and microbiome-mediated evolution of the host genome.</title>
        <authorList>
            <person name="Chaturvedi A."/>
            <person name="Li X."/>
            <person name="Dhandapani V."/>
            <person name="Marshall H."/>
            <person name="Kissane S."/>
            <person name="Cuenca-Cambronero M."/>
            <person name="Asole G."/>
            <person name="Calvet F."/>
            <person name="Ruiz-Romero M."/>
            <person name="Marangio P."/>
            <person name="Guigo R."/>
            <person name="Rago D."/>
            <person name="Mirbahai L."/>
            <person name="Eastwood N."/>
            <person name="Colbourne J.K."/>
            <person name="Zhou J."/>
            <person name="Mallon E."/>
            <person name="Orsini L."/>
        </authorList>
    </citation>
    <scope>NUCLEOTIDE SEQUENCE [LARGE SCALE GENOMIC DNA]</scope>
    <source>
        <strain evidence="6">LRV0_1</strain>
    </source>
</reference>
<keyword evidence="3" id="KW-0675">Receptor</keyword>
<dbReference type="EMBL" id="JAOYFB010000001">
    <property type="protein sequence ID" value="KAK4003110.1"/>
    <property type="molecule type" value="Genomic_DNA"/>
</dbReference>
<keyword evidence="4" id="KW-0807">Transducer</keyword>
<organism evidence="6 7">
    <name type="scientific">Daphnia magna</name>
    <dbReference type="NCBI Taxonomy" id="35525"/>
    <lineage>
        <taxon>Eukaryota</taxon>
        <taxon>Metazoa</taxon>
        <taxon>Ecdysozoa</taxon>
        <taxon>Arthropoda</taxon>
        <taxon>Crustacea</taxon>
        <taxon>Branchiopoda</taxon>
        <taxon>Diplostraca</taxon>
        <taxon>Cladocera</taxon>
        <taxon>Anomopoda</taxon>
        <taxon>Daphniidae</taxon>
        <taxon>Daphnia</taxon>
    </lineage>
</organism>
<protein>
    <submittedName>
        <fullName evidence="6">Uncharacterized protein</fullName>
    </submittedName>
</protein>
<accession>A0ABQ9YR92</accession>
<proteinExistence type="predicted"/>
<feature type="region of interest" description="Disordered" evidence="5">
    <location>
        <begin position="1"/>
        <end position="21"/>
    </location>
</feature>
<evidence type="ECO:0000256" key="3">
    <source>
        <dbReference type="ARBA" id="ARBA00023170"/>
    </source>
</evidence>
<dbReference type="SUPFAM" id="SSF81321">
    <property type="entry name" value="Family A G protein-coupled receptor-like"/>
    <property type="match status" value="1"/>
</dbReference>
<comment type="subcellular location">
    <subcellularLocation>
        <location evidence="1">Membrane</location>
        <topology evidence="1">Multi-pass membrane protein</topology>
    </subcellularLocation>
</comment>
<evidence type="ECO:0000256" key="5">
    <source>
        <dbReference type="SAM" id="MobiDB-lite"/>
    </source>
</evidence>
<dbReference type="PANTHER" id="PTHR24248">
    <property type="entry name" value="ADRENERGIC RECEPTOR-RELATED G-PROTEIN COUPLED RECEPTOR"/>
    <property type="match status" value="1"/>
</dbReference>
<keyword evidence="7" id="KW-1185">Reference proteome</keyword>
<name>A0ABQ9YR92_9CRUS</name>
<evidence type="ECO:0000256" key="2">
    <source>
        <dbReference type="ARBA" id="ARBA00023040"/>
    </source>
</evidence>
<keyword evidence="2" id="KW-0297">G-protein coupled receptor</keyword>
<dbReference type="PANTHER" id="PTHR24248:SF72">
    <property type="entry name" value="G-PROTEIN COUPLED RECEPTORS FAMILY 1 PROFILE DOMAIN-CONTAINING PROTEIN"/>
    <property type="match status" value="1"/>
</dbReference>
<evidence type="ECO:0000313" key="7">
    <source>
        <dbReference type="Proteomes" id="UP001234178"/>
    </source>
</evidence>
<sequence length="146" mass="16019">MSSGERSPNEKFQSSSLQTLQEGRRGSYKQALCSTCNIPSPLFSCCFWLGYCNSCLNPFIYASTSREFKRAFSKILCGRRARWPSGAGGRSFNRKPPQIMAPLHSRHASRNPSVNNVSPPSTLDKTNVQVSATPRPGSDPCALNST</sequence>